<comment type="caution">
    <text evidence="1">The sequence shown here is derived from an EMBL/GenBank/DDBJ whole genome shotgun (WGS) entry which is preliminary data.</text>
</comment>
<protein>
    <submittedName>
        <fullName evidence="1">Ribonuclease H-like domain-containing protein</fullName>
    </submittedName>
</protein>
<sequence>LELLLWVRTRWASLYKCLDRVLELRMAIDQFVRNADASVEVPELRNKQYIGYKLSYSEWDKIVIIHEALREPANVTQTFSRERTPTVWRIIPTLEFLIKRWETMSTQPRYDEIKEALSAGVESLKKWFHRAETSSDAYFICLVLDPNIKDVYFKSRWSKEQYKKGIKGLEK</sequence>
<gene>
    <name evidence="1" type="ORF">GGX14DRAFT_326607</name>
</gene>
<evidence type="ECO:0000313" key="1">
    <source>
        <dbReference type="EMBL" id="KAJ7193211.1"/>
    </source>
</evidence>
<evidence type="ECO:0000313" key="2">
    <source>
        <dbReference type="Proteomes" id="UP001219525"/>
    </source>
</evidence>
<feature type="non-terminal residue" evidence="1">
    <location>
        <position position="1"/>
    </location>
</feature>
<feature type="non-terminal residue" evidence="1">
    <location>
        <position position="171"/>
    </location>
</feature>
<name>A0AAD6Y286_9AGAR</name>
<dbReference type="Proteomes" id="UP001219525">
    <property type="component" value="Unassembled WGS sequence"/>
</dbReference>
<dbReference type="InterPro" id="IPR012337">
    <property type="entry name" value="RNaseH-like_sf"/>
</dbReference>
<dbReference type="AlphaFoldDB" id="A0AAD6Y286"/>
<proteinExistence type="predicted"/>
<keyword evidence="2" id="KW-1185">Reference proteome</keyword>
<accession>A0AAD6Y286</accession>
<reference evidence="1" key="1">
    <citation type="submission" date="2023-03" db="EMBL/GenBank/DDBJ databases">
        <title>Massive genome expansion in bonnet fungi (Mycena s.s.) driven by repeated elements and novel gene families across ecological guilds.</title>
        <authorList>
            <consortium name="Lawrence Berkeley National Laboratory"/>
            <person name="Harder C.B."/>
            <person name="Miyauchi S."/>
            <person name="Viragh M."/>
            <person name="Kuo A."/>
            <person name="Thoen E."/>
            <person name="Andreopoulos B."/>
            <person name="Lu D."/>
            <person name="Skrede I."/>
            <person name="Drula E."/>
            <person name="Henrissat B."/>
            <person name="Morin E."/>
            <person name="Kohler A."/>
            <person name="Barry K."/>
            <person name="LaButti K."/>
            <person name="Morin E."/>
            <person name="Salamov A."/>
            <person name="Lipzen A."/>
            <person name="Mereny Z."/>
            <person name="Hegedus B."/>
            <person name="Baldrian P."/>
            <person name="Stursova M."/>
            <person name="Weitz H."/>
            <person name="Taylor A."/>
            <person name="Grigoriev I.V."/>
            <person name="Nagy L.G."/>
            <person name="Martin F."/>
            <person name="Kauserud H."/>
        </authorList>
    </citation>
    <scope>NUCLEOTIDE SEQUENCE</scope>
    <source>
        <strain evidence="1">9144</strain>
    </source>
</reference>
<organism evidence="1 2">
    <name type="scientific">Mycena pura</name>
    <dbReference type="NCBI Taxonomy" id="153505"/>
    <lineage>
        <taxon>Eukaryota</taxon>
        <taxon>Fungi</taxon>
        <taxon>Dikarya</taxon>
        <taxon>Basidiomycota</taxon>
        <taxon>Agaricomycotina</taxon>
        <taxon>Agaricomycetes</taxon>
        <taxon>Agaricomycetidae</taxon>
        <taxon>Agaricales</taxon>
        <taxon>Marasmiineae</taxon>
        <taxon>Mycenaceae</taxon>
        <taxon>Mycena</taxon>
    </lineage>
</organism>
<dbReference type="EMBL" id="JARJCW010000110">
    <property type="protein sequence ID" value="KAJ7193211.1"/>
    <property type="molecule type" value="Genomic_DNA"/>
</dbReference>
<dbReference type="SUPFAM" id="SSF53098">
    <property type="entry name" value="Ribonuclease H-like"/>
    <property type="match status" value="1"/>
</dbReference>